<evidence type="ECO:0000256" key="1">
    <source>
        <dbReference type="ARBA" id="ARBA00022491"/>
    </source>
</evidence>
<dbReference type="PANTHER" id="PTHR30055:SF234">
    <property type="entry name" value="HTH-TYPE TRANSCRIPTIONAL REGULATOR BETI"/>
    <property type="match status" value="1"/>
</dbReference>
<dbReference type="InterPro" id="IPR036271">
    <property type="entry name" value="Tet_transcr_reg_TetR-rel_C_sf"/>
</dbReference>
<dbReference type="InterPro" id="IPR009057">
    <property type="entry name" value="Homeodomain-like_sf"/>
</dbReference>
<dbReference type="PROSITE" id="PS50977">
    <property type="entry name" value="HTH_TETR_2"/>
    <property type="match status" value="1"/>
</dbReference>
<sequence length="245" mass="27646">MLKKNLAWACYKDKVPKIVDPEARRRAVADAVFRVSARDGLEHASLRNVADEAGLAIGSVRHYFSDHADLMIFAMRELGRRVSERVLAHAERLLNPEPGQTSAHRRDAAERLLGELLPLDESRREEAVLWLTFTTAARTRPRLRPFAEEMDEGIRTVVRRVLTEARRAGGLPSDLDIPLETQRLTALLDGLTLHAVLHPERVTPRTMRAVLRRHLDELARSGRGRRPPSSPRRSARKVPGPPDAR</sequence>
<dbReference type="InterPro" id="IPR050109">
    <property type="entry name" value="HTH-type_TetR-like_transc_reg"/>
</dbReference>
<dbReference type="InterPro" id="IPR001647">
    <property type="entry name" value="HTH_TetR"/>
</dbReference>
<evidence type="ECO:0000256" key="4">
    <source>
        <dbReference type="ARBA" id="ARBA00023163"/>
    </source>
</evidence>
<dbReference type="Gene3D" id="1.10.357.10">
    <property type="entry name" value="Tetracycline Repressor, domain 2"/>
    <property type="match status" value="1"/>
</dbReference>
<accession>A0ABT1HUX8</accession>
<evidence type="ECO:0000256" key="2">
    <source>
        <dbReference type="ARBA" id="ARBA00023015"/>
    </source>
</evidence>
<keyword evidence="3 5" id="KW-0238">DNA-binding</keyword>
<evidence type="ECO:0000256" key="5">
    <source>
        <dbReference type="PROSITE-ProRule" id="PRU00335"/>
    </source>
</evidence>
<evidence type="ECO:0000256" key="3">
    <source>
        <dbReference type="ARBA" id="ARBA00023125"/>
    </source>
</evidence>
<name>A0ABT1HUX8_STRSD</name>
<comment type="caution">
    <text evidence="8">The sequence shown here is derived from an EMBL/GenBank/DDBJ whole genome shotgun (WGS) entry which is preliminary data.</text>
</comment>
<evidence type="ECO:0000259" key="7">
    <source>
        <dbReference type="PROSITE" id="PS50977"/>
    </source>
</evidence>
<proteinExistence type="predicted"/>
<keyword evidence="2" id="KW-0805">Transcription regulation</keyword>
<dbReference type="InterPro" id="IPR039538">
    <property type="entry name" value="BetI_C"/>
</dbReference>
<dbReference type="PANTHER" id="PTHR30055">
    <property type="entry name" value="HTH-TYPE TRANSCRIPTIONAL REGULATOR RUTR"/>
    <property type="match status" value="1"/>
</dbReference>
<keyword evidence="1" id="KW-0678">Repressor</keyword>
<gene>
    <name evidence="8" type="ORF">LX15_003020</name>
</gene>
<keyword evidence="9" id="KW-1185">Reference proteome</keyword>
<feature type="domain" description="HTH tetR-type" evidence="7">
    <location>
        <begin position="22"/>
        <end position="82"/>
    </location>
</feature>
<dbReference type="Pfam" id="PF13977">
    <property type="entry name" value="TetR_C_6"/>
    <property type="match status" value="1"/>
</dbReference>
<protein>
    <submittedName>
        <fullName evidence="8">Transcriptional regulator, TetR family</fullName>
    </submittedName>
</protein>
<organism evidence="8 9">
    <name type="scientific">Streptoalloteichus tenebrarius (strain ATCC 17920 / DSM 40477 / JCM 4838 / CBS 697.72 / NBRC 16177 / NCIMB 11028 / NRRL B-12390 / A12253. 1 / ISP 5477)</name>
    <name type="common">Streptomyces tenebrarius</name>
    <dbReference type="NCBI Taxonomy" id="1933"/>
    <lineage>
        <taxon>Bacteria</taxon>
        <taxon>Bacillati</taxon>
        <taxon>Actinomycetota</taxon>
        <taxon>Actinomycetes</taxon>
        <taxon>Pseudonocardiales</taxon>
        <taxon>Pseudonocardiaceae</taxon>
        <taxon>Streptoalloteichus</taxon>
    </lineage>
</organism>
<dbReference type="EMBL" id="JAMTCP010000015">
    <property type="protein sequence ID" value="MCP2259319.1"/>
    <property type="molecule type" value="Genomic_DNA"/>
</dbReference>
<dbReference type="SUPFAM" id="SSF46689">
    <property type="entry name" value="Homeodomain-like"/>
    <property type="match status" value="1"/>
</dbReference>
<reference evidence="8 9" key="1">
    <citation type="submission" date="2022-06" db="EMBL/GenBank/DDBJ databases">
        <title>Genomic Encyclopedia of Archaeal and Bacterial Type Strains, Phase II (KMG-II): from individual species to whole genera.</title>
        <authorList>
            <person name="Goeker M."/>
        </authorList>
    </citation>
    <scope>NUCLEOTIDE SEQUENCE [LARGE SCALE GENOMIC DNA]</scope>
    <source>
        <strain evidence="8 9">DSM 40477</strain>
    </source>
</reference>
<dbReference type="SUPFAM" id="SSF48498">
    <property type="entry name" value="Tetracyclin repressor-like, C-terminal domain"/>
    <property type="match status" value="1"/>
</dbReference>
<feature type="DNA-binding region" description="H-T-H motif" evidence="5">
    <location>
        <begin position="45"/>
        <end position="64"/>
    </location>
</feature>
<dbReference type="Proteomes" id="UP001205311">
    <property type="component" value="Unassembled WGS sequence"/>
</dbReference>
<evidence type="ECO:0000313" key="9">
    <source>
        <dbReference type="Proteomes" id="UP001205311"/>
    </source>
</evidence>
<evidence type="ECO:0000313" key="8">
    <source>
        <dbReference type="EMBL" id="MCP2259319.1"/>
    </source>
</evidence>
<keyword evidence="4" id="KW-0804">Transcription</keyword>
<feature type="region of interest" description="Disordered" evidence="6">
    <location>
        <begin position="216"/>
        <end position="245"/>
    </location>
</feature>
<evidence type="ECO:0000256" key="6">
    <source>
        <dbReference type="SAM" id="MobiDB-lite"/>
    </source>
</evidence>